<evidence type="ECO:0000256" key="1">
    <source>
        <dbReference type="SAM" id="MobiDB-lite"/>
    </source>
</evidence>
<dbReference type="VEuPathDB" id="FungiDB:BD410DRAFT_843027"/>
<dbReference type="EMBL" id="ML170211">
    <property type="protein sequence ID" value="TDL18181.1"/>
    <property type="molecule type" value="Genomic_DNA"/>
</dbReference>
<accession>A0A4Y7PSY9</accession>
<gene>
    <name evidence="2" type="ORF">BD410DRAFT_843027</name>
</gene>
<sequence length="580" mass="65115">MADLSTENQHLTQDIIDRILVKAAAMPQFLGNFGCVKNRELEPRAVKDSSPHQIMYEIIDGRAVRFTACVIAEMGCREDGVKLGAAGNRDEGDIKDGDSIKMVFVGKVVGLRTPLADLWTDQVVGLMEVEDIFFGGEENRKDIMADNEHYLVRSLVHAPRDRTFTTHAQRVPWESIHLFTEPLYTIPKTGNRNVHLTAPVRSARTGPSTSTTTEAHTAPPVQITSNTTYELTELPDHVGPRFTDHVKSRVVQFHIEDDEKHLVRPSQFYQVYAPGTIFIAAVYFRKWDMDDKYNKNRRNITFQLCIESMKVLVPSSRPAEQPPIPATSDVEVQPVSTASKHVLDDFDIAADVSAHDSNKFNVSPDQFSDEMDVSETATSPIAGPSSVHPSATGSASGPLKKKLITHKYYMKPPFLFHTTNDPPFFHSVIMRDTMRPYHRWHTTSGICTGDGPMLYAEHAVGLLFPATGPHCRRVEVPCTKYRSSYPYCTLNLTTMLTPPYDFSIAYLPTTTKTLAPYTIIAEASMMLLRNKSLQDMDPDTRWYGDILVMKEDKVHRRLFENIAEEEIDDIVAAVIDIGKA</sequence>
<proteinExistence type="predicted"/>
<dbReference type="OrthoDB" id="3060725at2759"/>
<organism evidence="2 3">
    <name type="scientific">Rickenella mellea</name>
    <dbReference type="NCBI Taxonomy" id="50990"/>
    <lineage>
        <taxon>Eukaryota</taxon>
        <taxon>Fungi</taxon>
        <taxon>Dikarya</taxon>
        <taxon>Basidiomycota</taxon>
        <taxon>Agaricomycotina</taxon>
        <taxon>Agaricomycetes</taxon>
        <taxon>Hymenochaetales</taxon>
        <taxon>Rickenellaceae</taxon>
        <taxon>Rickenella</taxon>
    </lineage>
</organism>
<evidence type="ECO:0000313" key="2">
    <source>
        <dbReference type="EMBL" id="TDL18181.1"/>
    </source>
</evidence>
<dbReference type="STRING" id="50990.A0A4Y7PSY9"/>
<dbReference type="AlphaFoldDB" id="A0A4Y7PSY9"/>
<dbReference type="Proteomes" id="UP000294933">
    <property type="component" value="Unassembled WGS sequence"/>
</dbReference>
<keyword evidence="3" id="KW-1185">Reference proteome</keyword>
<evidence type="ECO:0000313" key="3">
    <source>
        <dbReference type="Proteomes" id="UP000294933"/>
    </source>
</evidence>
<reference evidence="2 3" key="1">
    <citation type="submission" date="2018-06" db="EMBL/GenBank/DDBJ databases">
        <title>A transcriptomic atlas of mushroom development highlights an independent origin of complex multicellularity.</title>
        <authorList>
            <consortium name="DOE Joint Genome Institute"/>
            <person name="Krizsan K."/>
            <person name="Almasi E."/>
            <person name="Merenyi Z."/>
            <person name="Sahu N."/>
            <person name="Viragh M."/>
            <person name="Koszo T."/>
            <person name="Mondo S."/>
            <person name="Kiss B."/>
            <person name="Balint B."/>
            <person name="Kues U."/>
            <person name="Barry K."/>
            <person name="Hegedus J.C."/>
            <person name="Henrissat B."/>
            <person name="Johnson J."/>
            <person name="Lipzen A."/>
            <person name="Ohm R."/>
            <person name="Nagy I."/>
            <person name="Pangilinan J."/>
            <person name="Yan J."/>
            <person name="Xiong Y."/>
            <person name="Grigoriev I.V."/>
            <person name="Hibbett D.S."/>
            <person name="Nagy L.G."/>
        </authorList>
    </citation>
    <scope>NUCLEOTIDE SEQUENCE [LARGE SCALE GENOMIC DNA]</scope>
    <source>
        <strain evidence="2 3">SZMC22713</strain>
    </source>
</reference>
<protein>
    <submittedName>
        <fullName evidence="2">Uncharacterized protein</fullName>
    </submittedName>
</protein>
<feature type="region of interest" description="Disordered" evidence="1">
    <location>
        <begin position="357"/>
        <end position="396"/>
    </location>
</feature>
<name>A0A4Y7PSY9_9AGAM</name>